<evidence type="ECO:0000313" key="1">
    <source>
        <dbReference type="EMBL" id="TPH25032.1"/>
    </source>
</evidence>
<sequence length="165" mass="19360">MKPILDACCGGRMFYFDKNNPNVLFADIRNQKLSFKDRDKIRHLEVSPDVIHDFTDMPYPDKSFKCVIFDPPHLIQGGDNSWLVKKYGRLDKDWKNQLLKGFQECMRVLDDYGTLIFKWNETQVPVSEIISILNKTPILGHKSGKANNTHWMLFIKIEEKENERV</sequence>
<protein>
    <submittedName>
        <fullName evidence="1">Class I SAM-dependent methyltransferase</fullName>
    </submittedName>
</protein>
<dbReference type="GO" id="GO:0008168">
    <property type="term" value="F:methyltransferase activity"/>
    <property type="evidence" value="ECO:0007669"/>
    <property type="project" value="UniProtKB-KW"/>
</dbReference>
<dbReference type="GO" id="GO:0032259">
    <property type="term" value="P:methylation"/>
    <property type="evidence" value="ECO:0007669"/>
    <property type="project" value="UniProtKB-KW"/>
</dbReference>
<dbReference type="Gene3D" id="3.40.50.150">
    <property type="entry name" value="Vaccinia Virus protein VP39"/>
    <property type="match status" value="1"/>
</dbReference>
<dbReference type="InterPro" id="IPR029063">
    <property type="entry name" value="SAM-dependent_MTases_sf"/>
</dbReference>
<dbReference type="SUPFAM" id="SSF53335">
    <property type="entry name" value="S-adenosyl-L-methionine-dependent methyltransferases"/>
    <property type="match status" value="1"/>
</dbReference>
<keyword evidence="1" id="KW-0808">Transferase</keyword>
<comment type="caution">
    <text evidence="1">The sequence shown here is derived from an EMBL/GenBank/DDBJ whole genome shotgun (WGS) entry which is preliminary data.</text>
</comment>
<dbReference type="Proteomes" id="UP000316888">
    <property type="component" value="Unassembled WGS sequence"/>
</dbReference>
<gene>
    <name evidence="1" type="ORF">EUX48_02310</name>
</gene>
<evidence type="ECO:0000313" key="2">
    <source>
        <dbReference type="Proteomes" id="UP000316888"/>
    </source>
</evidence>
<keyword evidence="1" id="KW-0489">Methyltransferase</keyword>
<proteinExistence type="predicted"/>
<organism evidence="1 2">
    <name type="scientific">Haemophilus haemolyticus</name>
    <dbReference type="NCBI Taxonomy" id="726"/>
    <lineage>
        <taxon>Bacteria</taxon>
        <taxon>Pseudomonadati</taxon>
        <taxon>Pseudomonadota</taxon>
        <taxon>Gammaproteobacteria</taxon>
        <taxon>Pasteurellales</taxon>
        <taxon>Pasteurellaceae</taxon>
        <taxon>Haemophilus</taxon>
    </lineage>
</organism>
<reference evidence="1 2" key="1">
    <citation type="submission" date="2019-01" db="EMBL/GenBank/DDBJ databases">
        <title>Comparative genomic analysis identifies haemin-independent Haemophilus haemolyticus: a formal re-classification of Haemophilus intermedius.</title>
        <authorList>
            <person name="Harris T.M."/>
            <person name="Price E.P."/>
            <person name="Sarovich D.S."/>
            <person name="Norskov-Lauritsen N."/>
            <person name="Beissbarth J."/>
            <person name="Chang A.B."/>
            <person name="Smith-Vaughan H.C."/>
        </authorList>
    </citation>
    <scope>NUCLEOTIDE SEQUENCE [LARGE SCALE GENOMIC DNA]</scope>
    <source>
        <strain evidence="1 2">60824 B Hi-4</strain>
    </source>
</reference>
<dbReference type="RefSeq" id="WP_140534935.1">
    <property type="nucleotide sequence ID" value="NZ_SDPB01000002.1"/>
</dbReference>
<dbReference type="AlphaFoldDB" id="A0A502LKT1"/>
<dbReference type="EMBL" id="SDPB01000002">
    <property type="protein sequence ID" value="TPH25032.1"/>
    <property type="molecule type" value="Genomic_DNA"/>
</dbReference>
<name>A0A502LKT1_HAEHA</name>
<accession>A0A502LKT1</accession>